<dbReference type="RefSeq" id="WP_162362451.1">
    <property type="nucleotide sequence ID" value="NZ_CP047591.1"/>
</dbReference>
<dbReference type="Proteomes" id="UP000463883">
    <property type="component" value="Chromosome"/>
</dbReference>
<protein>
    <submittedName>
        <fullName evidence="1">Uncharacterized protein</fullName>
    </submittedName>
</protein>
<sequence length="158" mass="19053">MNKKTRDLEKHYRILENEIRSFVLDVSGGSWYNQWHTHLDWHGITNNSQRHRRNHVHYYLLMLEKIEEQTKEYKKEFQTWIFLDGKQGAYDAIYFHTENPYSGFPYIVDNIDWNIELPNMLSNILDLSIYRLGRVEFDNGNYYFIIQKNGLGKSLGEN</sequence>
<evidence type="ECO:0000313" key="2">
    <source>
        <dbReference type="Proteomes" id="UP000463883"/>
    </source>
</evidence>
<dbReference type="EMBL" id="CP047591">
    <property type="protein sequence ID" value="QHI72684.1"/>
    <property type="molecule type" value="Genomic_DNA"/>
</dbReference>
<organism evidence="1 2">
    <name type="scientific">Aminipila terrae</name>
    <dbReference type="NCBI Taxonomy" id="2697030"/>
    <lineage>
        <taxon>Bacteria</taxon>
        <taxon>Bacillati</taxon>
        <taxon>Bacillota</taxon>
        <taxon>Clostridia</taxon>
        <taxon>Peptostreptococcales</taxon>
        <taxon>Anaerovoracaceae</taxon>
        <taxon>Aminipila</taxon>
    </lineage>
</organism>
<keyword evidence="2" id="KW-1185">Reference proteome</keyword>
<gene>
    <name evidence="1" type="ORF">Ami3637_09990</name>
</gene>
<evidence type="ECO:0000313" key="1">
    <source>
        <dbReference type="EMBL" id="QHI72684.1"/>
    </source>
</evidence>
<dbReference type="KEGG" id="amic:Ami3637_09990"/>
<name>A0A6P1MJ82_9FIRM</name>
<accession>A0A6P1MJ82</accession>
<dbReference type="AlphaFoldDB" id="A0A6P1MJ82"/>
<reference evidence="1 2" key="1">
    <citation type="submission" date="2020-01" db="EMBL/GenBank/DDBJ databases">
        <title>Genomic analysis of Aminipila sp. CBA3637.</title>
        <authorList>
            <person name="Kim Y.B."/>
            <person name="Roh S.W."/>
        </authorList>
    </citation>
    <scope>NUCLEOTIDE SEQUENCE [LARGE SCALE GENOMIC DNA]</scope>
    <source>
        <strain evidence="1 2">CBA3637</strain>
    </source>
</reference>
<proteinExistence type="predicted"/>